<dbReference type="Gene3D" id="3.30.360.10">
    <property type="entry name" value="Dihydrodipicolinate Reductase, domain 2"/>
    <property type="match status" value="1"/>
</dbReference>
<dbReference type="AlphaFoldDB" id="A0A0R2BBQ3"/>
<dbReference type="SUPFAM" id="SSF55347">
    <property type="entry name" value="Glyceraldehyde-3-phosphate dehydrogenase-like, C-terminal domain"/>
    <property type="match status" value="1"/>
</dbReference>
<gene>
    <name evidence="3" type="ORF">FC82_GL001167</name>
</gene>
<dbReference type="STRING" id="33960.TY91_16420"/>
<comment type="caution">
    <text evidence="3">The sequence shown here is derived from an EMBL/GenBank/DDBJ whole genome shotgun (WGS) entry which is preliminary data.</text>
</comment>
<evidence type="ECO:0000259" key="2">
    <source>
        <dbReference type="Pfam" id="PF22725"/>
    </source>
</evidence>
<dbReference type="PANTHER" id="PTHR43708:SF1">
    <property type="entry name" value="GALACTOSE_LACTOSE METABOLISM REGULATORY PROTEIN GAL80"/>
    <property type="match status" value="1"/>
</dbReference>
<organism evidence="3 4">
    <name type="scientific">Secundilactobacillus collinoides DSM 20515 = JCM 1123</name>
    <dbReference type="NCBI Taxonomy" id="1423733"/>
    <lineage>
        <taxon>Bacteria</taxon>
        <taxon>Bacillati</taxon>
        <taxon>Bacillota</taxon>
        <taxon>Bacilli</taxon>
        <taxon>Lactobacillales</taxon>
        <taxon>Lactobacillaceae</taxon>
        <taxon>Secundilactobacillus</taxon>
    </lineage>
</organism>
<dbReference type="InterPro" id="IPR000683">
    <property type="entry name" value="Gfo/Idh/MocA-like_OxRdtase_N"/>
</dbReference>
<name>A0A0R2BBQ3_SECCO</name>
<protein>
    <submittedName>
        <fullName evidence="3">Oxidoreductase domain-containing protein</fullName>
    </submittedName>
</protein>
<dbReference type="GO" id="GO:0000166">
    <property type="term" value="F:nucleotide binding"/>
    <property type="evidence" value="ECO:0007669"/>
    <property type="project" value="InterPro"/>
</dbReference>
<dbReference type="Gene3D" id="3.40.50.720">
    <property type="entry name" value="NAD(P)-binding Rossmann-like Domain"/>
    <property type="match status" value="1"/>
</dbReference>
<evidence type="ECO:0000313" key="4">
    <source>
        <dbReference type="Proteomes" id="UP000051845"/>
    </source>
</evidence>
<dbReference type="Proteomes" id="UP000051845">
    <property type="component" value="Unassembled WGS sequence"/>
</dbReference>
<accession>A0A0R2BBQ3</accession>
<sequence length="377" mass="41749">MTITPIQAAVIGCGSISDIYLTNLTQKFKAVKVVACNDHNQNKMTEKAEKYHIKPMSFDDILADSTIQMIINLTNPKSHYEVIKAALEHGKHVFSEKMIAVDLADGQALCNLATEHHVRLGVAPDTFLGGSIQTAGYILKNHLIGTPQSVVVSLERNFNIFGDIFPHLNQKGGTMPFDTGCYYLQALASLLGPATRVSAFGKRYRADRVSPRVDKPWFGKTVQVEDDNILTAIIEYANGVLCTVHFNSESIINERKHLEIYGSDGILTLGDPNEFGSPVYLEKPMSEATQFPFTHGFQQNSRGVGAAEMAWSIIKNRPQRASMEMAYHVFELIHGMYKSVQTGNTYALKSTFNQPELLPEGFIDNGFWGPTEESALV</sequence>
<dbReference type="Pfam" id="PF22725">
    <property type="entry name" value="GFO_IDH_MocA_C3"/>
    <property type="match status" value="1"/>
</dbReference>
<dbReference type="Pfam" id="PF01408">
    <property type="entry name" value="GFO_IDH_MocA"/>
    <property type="match status" value="1"/>
</dbReference>
<reference evidence="3 4" key="1">
    <citation type="journal article" date="2015" name="Genome Announc.">
        <title>Expanding the biotechnology potential of lactobacilli through comparative genomics of 213 strains and associated genera.</title>
        <authorList>
            <person name="Sun Z."/>
            <person name="Harris H.M."/>
            <person name="McCann A."/>
            <person name="Guo C."/>
            <person name="Argimon S."/>
            <person name="Zhang W."/>
            <person name="Yang X."/>
            <person name="Jeffery I.B."/>
            <person name="Cooney J.C."/>
            <person name="Kagawa T.F."/>
            <person name="Liu W."/>
            <person name="Song Y."/>
            <person name="Salvetti E."/>
            <person name="Wrobel A."/>
            <person name="Rasinkangas P."/>
            <person name="Parkhill J."/>
            <person name="Rea M.C."/>
            <person name="O'Sullivan O."/>
            <person name="Ritari J."/>
            <person name="Douillard F.P."/>
            <person name="Paul Ross R."/>
            <person name="Yang R."/>
            <person name="Briner A.E."/>
            <person name="Felis G.E."/>
            <person name="de Vos W.M."/>
            <person name="Barrangou R."/>
            <person name="Klaenhammer T.R."/>
            <person name="Caufield P.W."/>
            <person name="Cui Y."/>
            <person name="Zhang H."/>
            <person name="O'Toole P.W."/>
        </authorList>
    </citation>
    <scope>NUCLEOTIDE SEQUENCE [LARGE SCALE GENOMIC DNA]</scope>
    <source>
        <strain evidence="3 4">DSM 20515</strain>
    </source>
</reference>
<dbReference type="EMBL" id="AYYR01000022">
    <property type="protein sequence ID" value="KRM76686.1"/>
    <property type="molecule type" value="Genomic_DNA"/>
</dbReference>
<evidence type="ECO:0000259" key="1">
    <source>
        <dbReference type="Pfam" id="PF01408"/>
    </source>
</evidence>
<dbReference type="SUPFAM" id="SSF51735">
    <property type="entry name" value="NAD(P)-binding Rossmann-fold domains"/>
    <property type="match status" value="1"/>
</dbReference>
<dbReference type="RefSeq" id="WP_054759488.1">
    <property type="nucleotide sequence ID" value="NZ_AYYR01000022.1"/>
</dbReference>
<feature type="domain" description="GFO/IDH/MocA-like oxidoreductase" evidence="2">
    <location>
        <begin position="133"/>
        <end position="267"/>
    </location>
</feature>
<proteinExistence type="predicted"/>
<dbReference type="PANTHER" id="PTHR43708">
    <property type="entry name" value="CONSERVED EXPRESSED OXIDOREDUCTASE (EUROFUNG)"/>
    <property type="match status" value="1"/>
</dbReference>
<evidence type="ECO:0000313" key="3">
    <source>
        <dbReference type="EMBL" id="KRM76686.1"/>
    </source>
</evidence>
<dbReference type="InterPro" id="IPR055170">
    <property type="entry name" value="GFO_IDH_MocA-like_dom"/>
</dbReference>
<feature type="domain" description="Gfo/Idh/MocA-like oxidoreductase N-terminal" evidence="1">
    <location>
        <begin position="7"/>
        <end position="122"/>
    </location>
</feature>
<dbReference type="InterPro" id="IPR051317">
    <property type="entry name" value="Gfo/Idh/MocA_oxidoreduct"/>
</dbReference>
<dbReference type="InterPro" id="IPR036291">
    <property type="entry name" value="NAD(P)-bd_dom_sf"/>
</dbReference>
<dbReference type="PATRIC" id="fig|1423733.4.peg.1230"/>